<dbReference type="EMBL" id="JBHUMB010000008">
    <property type="protein sequence ID" value="MFD2743600.1"/>
    <property type="molecule type" value="Genomic_DNA"/>
</dbReference>
<name>A0ABW5UDG4_9SPHI</name>
<reference evidence="3" key="1">
    <citation type="journal article" date="2019" name="Int. J. Syst. Evol. Microbiol.">
        <title>The Global Catalogue of Microorganisms (GCM) 10K type strain sequencing project: providing services to taxonomists for standard genome sequencing and annotation.</title>
        <authorList>
            <consortium name="The Broad Institute Genomics Platform"/>
            <consortium name="The Broad Institute Genome Sequencing Center for Infectious Disease"/>
            <person name="Wu L."/>
            <person name="Ma J."/>
        </authorList>
    </citation>
    <scope>NUCLEOTIDE SEQUENCE [LARGE SCALE GENOMIC DNA]</scope>
    <source>
        <strain evidence="3">KCTC 42247</strain>
    </source>
</reference>
<dbReference type="InterPro" id="IPR032710">
    <property type="entry name" value="NTF2-like_dom_sf"/>
</dbReference>
<proteinExistence type="predicted"/>
<feature type="signal peptide" evidence="1">
    <location>
        <begin position="1"/>
        <end position="22"/>
    </location>
</feature>
<evidence type="ECO:0000313" key="3">
    <source>
        <dbReference type="Proteomes" id="UP001597418"/>
    </source>
</evidence>
<evidence type="ECO:0000256" key="1">
    <source>
        <dbReference type="SAM" id="SignalP"/>
    </source>
</evidence>
<dbReference type="InterPro" id="IPR039437">
    <property type="entry name" value="FrzH/put_lumazine-bd"/>
</dbReference>
<keyword evidence="3" id="KW-1185">Reference proteome</keyword>
<dbReference type="Proteomes" id="UP001597418">
    <property type="component" value="Unassembled WGS sequence"/>
</dbReference>
<dbReference type="SUPFAM" id="SSF54427">
    <property type="entry name" value="NTF2-like"/>
    <property type="match status" value="1"/>
</dbReference>
<protein>
    <submittedName>
        <fullName evidence="2">Nuclear transport factor 2 family protein</fullName>
    </submittedName>
</protein>
<organism evidence="2 3">
    <name type="scientific">Sphingobacterium populi</name>
    <dbReference type="NCBI Taxonomy" id="1812824"/>
    <lineage>
        <taxon>Bacteria</taxon>
        <taxon>Pseudomonadati</taxon>
        <taxon>Bacteroidota</taxon>
        <taxon>Sphingobacteriia</taxon>
        <taxon>Sphingobacteriales</taxon>
        <taxon>Sphingobacteriaceae</taxon>
        <taxon>Sphingobacterium</taxon>
    </lineage>
</organism>
<keyword evidence="1" id="KW-0732">Signal</keyword>
<gene>
    <name evidence="2" type="ORF">ACFSQ6_09330</name>
</gene>
<comment type="caution">
    <text evidence="2">The sequence shown here is derived from an EMBL/GenBank/DDBJ whole genome shotgun (WGS) entry which is preliminary data.</text>
</comment>
<feature type="chain" id="PRO_5046283063" evidence="1">
    <location>
        <begin position="23"/>
        <end position="147"/>
    </location>
</feature>
<accession>A0ABW5UDG4</accession>
<sequence>MKKSITIITAALLMIVSFSSFAAAPIHAGASNTSNKTLSAYVASLTEGLHDYNKLLFTKDFEYRNATDVTETTYTRKQYLQFLKANKGLKFDCVTSYQVLDETGNTSLAKVTMAFKEFTRVDYVTLHSTSEGWKVSKVITTYPTDKK</sequence>
<dbReference type="Pfam" id="PF12893">
    <property type="entry name" value="Lumazine_bd_2"/>
    <property type="match status" value="1"/>
</dbReference>
<dbReference type="Gene3D" id="3.10.450.50">
    <property type="match status" value="1"/>
</dbReference>
<evidence type="ECO:0000313" key="2">
    <source>
        <dbReference type="EMBL" id="MFD2743600.1"/>
    </source>
</evidence>
<dbReference type="RefSeq" id="WP_066757865.1">
    <property type="nucleotide sequence ID" value="NZ_JBHUMB010000008.1"/>
</dbReference>